<reference evidence="1" key="1">
    <citation type="journal article" date="2021" name="Genome Biol. Evol.">
        <title>A High-Quality Reference Genome for a Parasitic Bivalve with Doubly Uniparental Inheritance (Bivalvia: Unionida).</title>
        <authorList>
            <person name="Smith C.H."/>
        </authorList>
    </citation>
    <scope>NUCLEOTIDE SEQUENCE</scope>
    <source>
        <strain evidence="1">CHS0354</strain>
    </source>
</reference>
<dbReference type="AlphaFoldDB" id="A0AAE0TIR5"/>
<proteinExistence type="predicted"/>
<comment type="caution">
    <text evidence="1">The sequence shown here is derived from an EMBL/GenBank/DDBJ whole genome shotgun (WGS) entry which is preliminary data.</text>
</comment>
<sequence>MTAKGGRTFKIEQERNNRMMLKQFFPNNHAPLGSIVDFVDFSKREKKREIPNETIEDLYYSLK</sequence>
<gene>
    <name evidence="1" type="ORF">CHS0354_028104</name>
</gene>
<name>A0AAE0TIR5_9BIVA</name>
<dbReference type="EMBL" id="JAEAOA010001692">
    <property type="protein sequence ID" value="KAK3610714.1"/>
    <property type="molecule type" value="Genomic_DNA"/>
</dbReference>
<dbReference type="Proteomes" id="UP001195483">
    <property type="component" value="Unassembled WGS sequence"/>
</dbReference>
<keyword evidence="2" id="KW-1185">Reference proteome</keyword>
<evidence type="ECO:0000313" key="2">
    <source>
        <dbReference type="Proteomes" id="UP001195483"/>
    </source>
</evidence>
<reference evidence="1" key="2">
    <citation type="journal article" date="2021" name="Genome Biol. Evol.">
        <title>Developing a high-quality reference genome for a parasitic bivalve with doubly uniparental inheritance (Bivalvia: Unionida).</title>
        <authorList>
            <person name="Smith C.H."/>
        </authorList>
    </citation>
    <scope>NUCLEOTIDE SEQUENCE</scope>
    <source>
        <strain evidence="1">CHS0354</strain>
        <tissue evidence="1">Mantle</tissue>
    </source>
</reference>
<reference evidence="1" key="3">
    <citation type="submission" date="2023-05" db="EMBL/GenBank/DDBJ databases">
        <authorList>
            <person name="Smith C.H."/>
        </authorList>
    </citation>
    <scope>NUCLEOTIDE SEQUENCE</scope>
    <source>
        <strain evidence="1">CHS0354</strain>
        <tissue evidence="1">Mantle</tissue>
    </source>
</reference>
<feature type="non-terminal residue" evidence="1">
    <location>
        <position position="63"/>
    </location>
</feature>
<organism evidence="1 2">
    <name type="scientific">Potamilus streckersoni</name>
    <dbReference type="NCBI Taxonomy" id="2493646"/>
    <lineage>
        <taxon>Eukaryota</taxon>
        <taxon>Metazoa</taxon>
        <taxon>Spiralia</taxon>
        <taxon>Lophotrochozoa</taxon>
        <taxon>Mollusca</taxon>
        <taxon>Bivalvia</taxon>
        <taxon>Autobranchia</taxon>
        <taxon>Heteroconchia</taxon>
        <taxon>Palaeoheterodonta</taxon>
        <taxon>Unionida</taxon>
        <taxon>Unionoidea</taxon>
        <taxon>Unionidae</taxon>
        <taxon>Ambleminae</taxon>
        <taxon>Lampsilini</taxon>
        <taxon>Potamilus</taxon>
    </lineage>
</organism>
<evidence type="ECO:0000313" key="1">
    <source>
        <dbReference type="EMBL" id="KAK3610714.1"/>
    </source>
</evidence>
<protein>
    <submittedName>
        <fullName evidence="1">Uncharacterized protein</fullName>
    </submittedName>
</protein>
<accession>A0AAE0TIR5</accession>